<proteinExistence type="inferred from homology"/>
<dbReference type="InterPro" id="IPR029045">
    <property type="entry name" value="ClpP/crotonase-like_dom_sf"/>
</dbReference>
<dbReference type="SUPFAM" id="SSF52096">
    <property type="entry name" value="ClpP/crotonase"/>
    <property type="match status" value="1"/>
</dbReference>
<name>M2U408_9SPHN</name>
<dbReference type="CDD" id="cd06558">
    <property type="entry name" value="crotonase-like"/>
    <property type="match status" value="1"/>
</dbReference>
<protein>
    <submittedName>
        <fullName evidence="2">Enoyl-CoA hydratase</fullName>
    </submittedName>
</protein>
<sequence length="264" mass="28246">MTYDNILLEQDDSVATLTINRPEKLNGLDVRTVEEMLNAVQKVRDDDAVRALIITGAGRGFSSGADLSAGGSGGGTSGRPDAGKVLETHFNPLLENMMALNVPIITAVNGPAAGAGCSIALFGDFVICAESAYFLQAFVNIGLVPDVGSTWLLPRVIGRARALEMMMLGEKVPAEKALDWGMVYRIVPDAELMDAASSLARRFASGPTRAYALIRQGIRDCMDKPLSEGLRAERQNQMHAGRTGDFAEGVQAFLQKRKAEFKGA</sequence>
<dbReference type="AlphaFoldDB" id="M2U408"/>
<dbReference type="RefSeq" id="WP_008601925.1">
    <property type="nucleotide sequence ID" value="NZ_AMRV01000005.1"/>
</dbReference>
<comment type="similarity">
    <text evidence="1">Belongs to the enoyl-CoA hydratase/isomerase family.</text>
</comment>
<dbReference type="GO" id="GO:0003824">
    <property type="term" value="F:catalytic activity"/>
    <property type="evidence" value="ECO:0007669"/>
    <property type="project" value="UniProtKB-ARBA"/>
</dbReference>
<dbReference type="OrthoDB" id="9781757at2"/>
<dbReference type="PATRIC" id="fig|1234595.3.peg.1751"/>
<comment type="caution">
    <text evidence="2">The sequence shown here is derived from an EMBL/GenBank/DDBJ whole genome shotgun (WGS) entry which is preliminary data.</text>
</comment>
<evidence type="ECO:0000313" key="3">
    <source>
        <dbReference type="Proteomes" id="UP000011717"/>
    </source>
</evidence>
<dbReference type="EMBL" id="AMRV01000005">
    <property type="protein sequence ID" value="EMD82708.1"/>
    <property type="molecule type" value="Genomic_DNA"/>
</dbReference>
<reference evidence="2 3" key="1">
    <citation type="journal article" date="2013" name="Genome Announc.">
        <title>Draft Genome Sequence of Strain JLT2015T, Belonging to the Family Sphingomonadaceae of the Alphaproteobacteria.</title>
        <authorList>
            <person name="Tang K."/>
            <person name="Liu K."/>
            <person name="Li S."/>
            <person name="Jiao N."/>
        </authorList>
    </citation>
    <scope>NUCLEOTIDE SEQUENCE [LARGE SCALE GENOMIC DNA]</scope>
    <source>
        <strain evidence="2 3">JLT2015</strain>
    </source>
</reference>
<dbReference type="PANTHER" id="PTHR43459:SF1">
    <property type="entry name" value="EG:BACN32G11.4 PROTEIN"/>
    <property type="match status" value="1"/>
</dbReference>
<organism evidence="2 3">
    <name type="scientific">Pacificimonas flava</name>
    <dbReference type="NCBI Taxonomy" id="1234595"/>
    <lineage>
        <taxon>Bacteria</taxon>
        <taxon>Pseudomonadati</taxon>
        <taxon>Pseudomonadota</taxon>
        <taxon>Alphaproteobacteria</taxon>
        <taxon>Sphingomonadales</taxon>
        <taxon>Sphingosinicellaceae</taxon>
        <taxon>Pacificimonas</taxon>
    </lineage>
</organism>
<evidence type="ECO:0000256" key="1">
    <source>
        <dbReference type="ARBA" id="ARBA00005254"/>
    </source>
</evidence>
<gene>
    <name evidence="2" type="ORF">C725_1748</name>
</gene>
<dbReference type="Gene3D" id="3.90.226.10">
    <property type="entry name" value="2-enoyl-CoA Hydratase, Chain A, domain 1"/>
    <property type="match status" value="1"/>
</dbReference>
<dbReference type="Gene3D" id="1.10.12.10">
    <property type="entry name" value="Lyase 2-enoyl-coa Hydratase, Chain A, domain 2"/>
    <property type="match status" value="1"/>
</dbReference>
<dbReference type="PANTHER" id="PTHR43459">
    <property type="entry name" value="ENOYL-COA HYDRATASE"/>
    <property type="match status" value="1"/>
</dbReference>
<evidence type="ECO:0000313" key="2">
    <source>
        <dbReference type="EMBL" id="EMD82708.1"/>
    </source>
</evidence>
<dbReference type="InterPro" id="IPR001753">
    <property type="entry name" value="Enoyl-CoA_hydra/iso"/>
</dbReference>
<dbReference type="Pfam" id="PF00378">
    <property type="entry name" value="ECH_1"/>
    <property type="match status" value="1"/>
</dbReference>
<dbReference type="InterPro" id="IPR014748">
    <property type="entry name" value="Enoyl-CoA_hydra_C"/>
</dbReference>
<accession>M2U408</accession>
<dbReference type="Proteomes" id="UP000011717">
    <property type="component" value="Unassembled WGS sequence"/>
</dbReference>
<keyword evidence="3" id="KW-1185">Reference proteome</keyword>